<evidence type="ECO:0000256" key="3">
    <source>
        <dbReference type="SAM" id="Phobius"/>
    </source>
</evidence>
<feature type="compositionally biased region" description="Polar residues" evidence="2">
    <location>
        <begin position="103"/>
        <end position="112"/>
    </location>
</feature>
<feature type="compositionally biased region" description="Polar residues" evidence="2">
    <location>
        <begin position="1"/>
        <end position="13"/>
    </location>
</feature>
<dbReference type="RefSeq" id="WP_091556647.1">
    <property type="nucleotide sequence ID" value="NZ_FNPH01000004.1"/>
</dbReference>
<sequence length="370" mass="39477">MSSQHSAAATTRSNRGRGHSTVRERRALGAIWRGLRRVGLVGLVVVISASIGTAATAYLVGARLNTGIGRIGGAFAGIDPGSRPATDPAAARGETILAVGSDLRSSGQSTGLDATDDRSGPADQRTDVIMLIRLDRLHRSASVVSIPRDSWVNVPDHGMMKINAAYPLGGPPLLVRTVEELTRVRVDHFMIIDFAGFRAIVDALGGIDVQVAAGGETGDPALRPGANHLDGNAALAYVRERSSLPEGDLDRIRRQQNLLRAVFTGIAGTDPARDPMRVYRLLDATTRAVTVDDSFRPEQLRELAFEAAGLGPQRLWFLTAPLAGTGWEDGQSVVHLDTPRGAALWQALRTDAMTDYVAAHQQDLLPTAPR</sequence>
<keyword evidence="3" id="KW-0472">Membrane</keyword>
<dbReference type="AlphaFoldDB" id="A0A1H3PDW7"/>
<dbReference type="EMBL" id="FNPH01000004">
    <property type="protein sequence ID" value="SDY99344.1"/>
    <property type="molecule type" value="Genomic_DNA"/>
</dbReference>
<feature type="region of interest" description="Disordered" evidence="2">
    <location>
        <begin position="103"/>
        <end position="122"/>
    </location>
</feature>
<evidence type="ECO:0000313" key="5">
    <source>
        <dbReference type="EMBL" id="SDY99344.1"/>
    </source>
</evidence>
<evidence type="ECO:0000259" key="4">
    <source>
        <dbReference type="Pfam" id="PF03816"/>
    </source>
</evidence>
<comment type="similarity">
    <text evidence="1">Belongs to the LytR/CpsA/Psr (LCP) family.</text>
</comment>
<protein>
    <submittedName>
        <fullName evidence="5">Transcriptional attenuator, LytR family</fullName>
    </submittedName>
</protein>
<dbReference type="PANTHER" id="PTHR33392">
    <property type="entry name" value="POLYISOPRENYL-TEICHOIC ACID--PEPTIDOGLYCAN TEICHOIC ACID TRANSFERASE TAGU"/>
    <property type="match status" value="1"/>
</dbReference>
<dbReference type="Proteomes" id="UP000242415">
    <property type="component" value="Unassembled WGS sequence"/>
</dbReference>
<feature type="transmembrane region" description="Helical" evidence="3">
    <location>
        <begin position="38"/>
        <end position="60"/>
    </location>
</feature>
<name>A0A1H3PDW7_9ACTN</name>
<evidence type="ECO:0000256" key="2">
    <source>
        <dbReference type="SAM" id="MobiDB-lite"/>
    </source>
</evidence>
<dbReference type="STRING" id="405436.SAMN05444365_104475"/>
<evidence type="ECO:0000256" key="1">
    <source>
        <dbReference type="ARBA" id="ARBA00006068"/>
    </source>
</evidence>
<reference evidence="6" key="1">
    <citation type="submission" date="2016-10" db="EMBL/GenBank/DDBJ databases">
        <authorList>
            <person name="Varghese N."/>
            <person name="Submissions S."/>
        </authorList>
    </citation>
    <scope>NUCLEOTIDE SEQUENCE [LARGE SCALE GENOMIC DNA]</scope>
    <source>
        <strain evidence="6">DSM 45245</strain>
    </source>
</reference>
<feature type="domain" description="Cell envelope-related transcriptional attenuator" evidence="4">
    <location>
        <begin position="125"/>
        <end position="264"/>
    </location>
</feature>
<gene>
    <name evidence="5" type="ORF">SAMN05444365_104475</name>
</gene>
<accession>A0A1H3PDW7</accession>
<organism evidence="5 6">
    <name type="scientific">Micromonospora pattaloongensis</name>
    <dbReference type="NCBI Taxonomy" id="405436"/>
    <lineage>
        <taxon>Bacteria</taxon>
        <taxon>Bacillati</taxon>
        <taxon>Actinomycetota</taxon>
        <taxon>Actinomycetes</taxon>
        <taxon>Micromonosporales</taxon>
        <taxon>Micromonosporaceae</taxon>
        <taxon>Micromonospora</taxon>
    </lineage>
</organism>
<proteinExistence type="inferred from homology"/>
<keyword evidence="3" id="KW-0812">Transmembrane</keyword>
<keyword evidence="3" id="KW-1133">Transmembrane helix</keyword>
<dbReference type="NCBIfam" id="TIGR00350">
    <property type="entry name" value="lytR_cpsA_psr"/>
    <property type="match status" value="1"/>
</dbReference>
<evidence type="ECO:0000313" key="6">
    <source>
        <dbReference type="Proteomes" id="UP000242415"/>
    </source>
</evidence>
<dbReference type="OrthoDB" id="9782542at2"/>
<dbReference type="PANTHER" id="PTHR33392:SF6">
    <property type="entry name" value="POLYISOPRENYL-TEICHOIC ACID--PEPTIDOGLYCAN TEICHOIC ACID TRANSFERASE TAGU"/>
    <property type="match status" value="1"/>
</dbReference>
<feature type="region of interest" description="Disordered" evidence="2">
    <location>
        <begin position="1"/>
        <end position="21"/>
    </location>
</feature>
<dbReference type="Gene3D" id="3.40.630.190">
    <property type="entry name" value="LCP protein"/>
    <property type="match status" value="1"/>
</dbReference>
<dbReference type="InterPro" id="IPR050922">
    <property type="entry name" value="LytR/CpsA/Psr_CW_biosynth"/>
</dbReference>
<dbReference type="InterPro" id="IPR004474">
    <property type="entry name" value="LytR_CpsA_psr"/>
</dbReference>
<keyword evidence="6" id="KW-1185">Reference proteome</keyword>
<dbReference type="Pfam" id="PF03816">
    <property type="entry name" value="LytR_cpsA_psr"/>
    <property type="match status" value="1"/>
</dbReference>